<name>A0A7H0DN06_MONPV</name>
<dbReference type="Gene3D" id="3.30.710.10">
    <property type="entry name" value="Potassium Channel Kv1.1, Chain A"/>
    <property type="match status" value="1"/>
</dbReference>
<proteinExistence type="predicted"/>
<keyword evidence="2" id="KW-1185">Reference proteome</keyword>
<dbReference type="Proteomes" id="UP000516359">
    <property type="component" value="Segment"/>
</dbReference>
<dbReference type="SMR" id="A0A7H0DN06"/>
<dbReference type="EMBL" id="MT903340">
    <property type="protein sequence ID" value="QNP12889.1"/>
    <property type="molecule type" value="Genomic_DNA"/>
</dbReference>
<protein>
    <submittedName>
        <fullName evidence="1">MPXVgp021</fullName>
    </submittedName>
</protein>
<accession>A0A7H0DLZ4</accession>
<organismHost>
    <name type="scientific">Cynomys gunnisoni</name>
    <name type="common">Gunnison's prairie dog</name>
    <name type="synonym">Spermophilus gunnisoni</name>
    <dbReference type="NCBI Taxonomy" id="45479"/>
</organismHost>
<accession>A0A7H0DN06</accession>
<organismHost>
    <name type="scientific">Cynomys parvidens</name>
    <name type="common">Utah prairie dog</name>
    <dbReference type="NCBI Taxonomy" id="99827"/>
</organismHost>
<organism evidence="1 2">
    <name type="scientific">Monkeypox virus</name>
    <name type="common">MPXV</name>
    <dbReference type="NCBI Taxonomy" id="10244"/>
    <lineage>
        <taxon>Viruses</taxon>
        <taxon>Varidnaviria</taxon>
        <taxon>Bamfordvirae</taxon>
        <taxon>Nucleocytoviricota</taxon>
        <taxon>Pokkesviricetes</taxon>
        <taxon>Chitovirales</taxon>
        <taxon>Poxviridae</taxon>
        <taxon>Chordopoxvirinae</taxon>
        <taxon>Orthopoxvirus</taxon>
        <taxon>Orthopoxvirus monkeypox</taxon>
    </lineage>
</organism>
<sequence>MRWKKINITINNVEMILVAAIIIDVPPVIDLCVKTMIHNINSTNCIRMFNFSKRYGIKKLYNTSMSEIINNITAVTSDPGTYFQNVYTNKHKKYTMVYVRSDIKWILLKYLIMESLILLEMNWLTC</sequence>
<organismHost>
    <name type="scientific">Mus musculus</name>
    <name type="common">Mouse</name>
    <dbReference type="NCBI Taxonomy" id="10090"/>
</organismHost>
<reference evidence="1 2" key="1">
    <citation type="journal article" date="2022" name="J. Infect.">
        <title>Exportation of Monkeypox virus from the African continent.</title>
        <authorList>
            <person name="Mauldin M.R."/>
            <person name="McCollum A.M."/>
            <person name="Nakazawa Y.J."/>
            <person name="Mandra A."/>
            <person name="Whitehouse E.R."/>
            <person name="Davidson W."/>
            <person name="Zhao H."/>
            <person name="Gao J."/>
            <person name="Li Y."/>
            <person name="Doty J."/>
            <person name="Yinka-Ogunleye A."/>
            <person name="Akinpelu A."/>
            <person name="Aruna O."/>
            <person name="Naidoo D."/>
            <person name="Lewandowski K."/>
            <person name="Afrough B."/>
            <person name="Graham V."/>
            <person name="Aarons E."/>
            <person name="Hewson R."/>
            <person name="Vipond R."/>
            <person name="Dunning J."/>
            <person name="Chand M."/>
            <person name="Brown C."/>
            <person name="Cohen-Gihon I."/>
            <person name="Erez N."/>
            <person name="Shifman O."/>
            <person name="Israeli O."/>
            <person name="Sharon M."/>
            <person name="Schwartz E."/>
            <person name="Beth-Din A."/>
            <person name="Zvi A."/>
            <person name="Mak T.M."/>
            <person name="Ng Y.K."/>
            <person name="Cui L."/>
            <person name="Lin R.T.P."/>
            <person name="Olson V.A."/>
            <person name="Brooks T."/>
            <person name="Paran N."/>
            <person name="Ihekweazu C."/>
            <person name="Reynolds M.G."/>
        </authorList>
    </citation>
    <scope>NUCLEOTIDE SEQUENCE [LARGE SCALE GENOMIC DNA]</scope>
    <source>
        <strain evidence="1">MPXV-M5312_HM12_Rivers</strain>
    </source>
</reference>
<organismHost>
    <name type="scientific">Gliridae</name>
    <name type="common">dormice</name>
    <dbReference type="NCBI Taxonomy" id="30650"/>
</organismHost>
<organismHost>
    <name type="scientific">Cynomys ludovicianus</name>
    <name type="common">Black-tailed prairie dog</name>
    <dbReference type="NCBI Taxonomy" id="45480"/>
</organismHost>
<gene>
    <name evidence="1" type="ORF">MPXV-M5312_HM12_Rivers-017</name>
</gene>
<dbReference type="InterPro" id="IPR011333">
    <property type="entry name" value="SKP1/BTB/POZ_sf"/>
</dbReference>
<organismHost>
    <name type="scientific">Cynomys mexicanus</name>
    <name type="common">Mexican prairie dog</name>
    <dbReference type="NCBI Taxonomy" id="99826"/>
</organismHost>
<organismHost>
    <name type="scientific">Heliosciurus ruwenzorii</name>
    <name type="common">Ruwenzori sun squirrel</name>
    <dbReference type="NCBI Taxonomy" id="226685"/>
</organismHost>
<evidence type="ECO:0000313" key="1">
    <source>
        <dbReference type="EMBL" id="QNP12889.1"/>
    </source>
</evidence>
<evidence type="ECO:0000313" key="2">
    <source>
        <dbReference type="Proteomes" id="UP000516359"/>
    </source>
</evidence>
<organismHost>
    <name type="scientific">Homo sapiens</name>
    <name type="common">Human</name>
    <dbReference type="NCBI Taxonomy" id="9606"/>
</organismHost>
<organismHost>
    <name type="scientific">Cynomys leucurus</name>
    <name type="common">White-tailed prairie dog</name>
    <dbReference type="NCBI Taxonomy" id="99825"/>
</organismHost>